<dbReference type="SUPFAM" id="SSF55804">
    <property type="entry name" value="Phoshotransferase/anion transport protein"/>
    <property type="match status" value="1"/>
</dbReference>
<dbReference type="AlphaFoldDB" id="A0AA97F775"/>
<name>A0AA97F775_9SPHN</name>
<dbReference type="PANTHER" id="PTHR47738:SF1">
    <property type="entry name" value="NITROGEN REGULATORY PROTEIN"/>
    <property type="match status" value="1"/>
</dbReference>
<dbReference type="GO" id="GO:0030295">
    <property type="term" value="F:protein kinase activator activity"/>
    <property type="evidence" value="ECO:0007669"/>
    <property type="project" value="TreeGrafter"/>
</dbReference>
<dbReference type="InterPro" id="IPR002178">
    <property type="entry name" value="PTS_EIIA_type-2_dom"/>
</dbReference>
<evidence type="ECO:0000259" key="1">
    <source>
        <dbReference type="PROSITE" id="PS51094"/>
    </source>
</evidence>
<gene>
    <name evidence="2" type="ORF">RB602_01735</name>
</gene>
<dbReference type="InterPro" id="IPR016152">
    <property type="entry name" value="PTrfase/Anion_transptr"/>
</dbReference>
<evidence type="ECO:0000313" key="3">
    <source>
        <dbReference type="Proteomes" id="UP001302429"/>
    </source>
</evidence>
<dbReference type="EMBL" id="CP136594">
    <property type="protein sequence ID" value="WOE75461.1"/>
    <property type="molecule type" value="Genomic_DNA"/>
</dbReference>
<dbReference type="KEGG" id="acoa:RB602_01735"/>
<dbReference type="PROSITE" id="PS00372">
    <property type="entry name" value="PTS_EIIA_TYPE_2_HIS"/>
    <property type="match status" value="1"/>
</dbReference>
<dbReference type="Pfam" id="PF00359">
    <property type="entry name" value="PTS_EIIA_2"/>
    <property type="match status" value="1"/>
</dbReference>
<dbReference type="Proteomes" id="UP001302429">
    <property type="component" value="Chromosome"/>
</dbReference>
<proteinExistence type="predicted"/>
<accession>A0AA97F775</accession>
<dbReference type="InterPro" id="IPR051541">
    <property type="entry name" value="PTS_SugarTrans_NitroReg"/>
</dbReference>
<organism evidence="2 3">
    <name type="scientific">Alterisphingorhabdus coralli</name>
    <dbReference type="NCBI Taxonomy" id="3071408"/>
    <lineage>
        <taxon>Bacteria</taxon>
        <taxon>Pseudomonadati</taxon>
        <taxon>Pseudomonadota</taxon>
        <taxon>Alphaproteobacteria</taxon>
        <taxon>Sphingomonadales</taxon>
        <taxon>Sphingomonadaceae</taxon>
        <taxon>Alterisphingorhabdus (ex Yan et al. 2024)</taxon>
    </lineage>
</organism>
<sequence length="158" mass="17400">MMYQDTRLLVLDREAVVTGLAIANKKQLFDIIAEQFAHIYGLDRQQCLDLLSAREDMGSTGFGRGIAIPHARIEGITRPVALFLQLDQSIDYMAVDSEPVDLVWAMLSPANQGALHLRALAHVSRLLRDEALVSQLRGADDGNAIHALLGEKLQRKAA</sequence>
<dbReference type="Gene3D" id="3.40.930.10">
    <property type="entry name" value="Mannitol-specific EII, Chain A"/>
    <property type="match status" value="1"/>
</dbReference>
<dbReference type="PROSITE" id="PS51094">
    <property type="entry name" value="PTS_EIIA_TYPE_2"/>
    <property type="match status" value="1"/>
</dbReference>
<keyword evidence="3" id="KW-1185">Reference proteome</keyword>
<evidence type="ECO:0000313" key="2">
    <source>
        <dbReference type="EMBL" id="WOE75461.1"/>
    </source>
</evidence>
<feature type="domain" description="PTS EIIA type-2" evidence="1">
    <location>
        <begin position="9"/>
        <end position="152"/>
    </location>
</feature>
<dbReference type="PANTHER" id="PTHR47738">
    <property type="entry name" value="PTS SYSTEM FRUCTOSE-LIKE EIIA COMPONENT-RELATED"/>
    <property type="match status" value="1"/>
</dbReference>
<keyword evidence="2" id="KW-0762">Sugar transport</keyword>
<keyword evidence="2" id="KW-0813">Transport</keyword>
<reference evidence="2 3" key="1">
    <citation type="submission" date="2023-10" db="EMBL/GenBank/DDBJ databases">
        <title>Complete genome sequence of a Sphingomonadaceae bacterium.</title>
        <authorList>
            <person name="Yan C."/>
        </authorList>
    </citation>
    <scope>NUCLEOTIDE SEQUENCE [LARGE SCALE GENOMIC DNA]</scope>
    <source>
        <strain evidence="2 3">SCSIO 66989</strain>
    </source>
</reference>
<protein>
    <submittedName>
        <fullName evidence="2">PTS sugar transporter subunit IIA</fullName>
    </submittedName>
</protein>
<dbReference type="RefSeq" id="WP_317082390.1">
    <property type="nucleotide sequence ID" value="NZ_CP136594.1"/>
</dbReference>
<dbReference type="CDD" id="cd00211">
    <property type="entry name" value="PTS_IIA_fru"/>
    <property type="match status" value="1"/>
</dbReference>